<organism evidence="1 2">
    <name type="scientific">Phyllobacterium brassicacearum</name>
    <dbReference type="NCBI Taxonomy" id="314235"/>
    <lineage>
        <taxon>Bacteria</taxon>
        <taxon>Pseudomonadati</taxon>
        <taxon>Pseudomonadota</taxon>
        <taxon>Alphaproteobacteria</taxon>
        <taxon>Hyphomicrobiales</taxon>
        <taxon>Phyllobacteriaceae</taxon>
        <taxon>Phyllobacterium</taxon>
    </lineage>
</organism>
<proteinExistence type="predicted"/>
<dbReference type="OrthoDB" id="8088613at2"/>
<evidence type="ECO:0000313" key="1">
    <source>
        <dbReference type="EMBL" id="PSH70391.1"/>
    </source>
</evidence>
<dbReference type="Proteomes" id="UP000241444">
    <property type="component" value="Unassembled WGS sequence"/>
</dbReference>
<sequence>MTRVALLERLKELQGMPKYKKRDICTVSAFLPIDALAKHVALCEEAIGIDCNAVGLCQTEKR</sequence>
<dbReference type="AlphaFoldDB" id="A0A2P7BVA2"/>
<comment type="caution">
    <text evidence="1">The sequence shown here is derived from an EMBL/GenBank/DDBJ whole genome shotgun (WGS) entry which is preliminary data.</text>
</comment>
<gene>
    <name evidence="1" type="ORF">CU102_04810</name>
</gene>
<reference evidence="2" key="1">
    <citation type="submission" date="2017-11" db="EMBL/GenBank/DDBJ databases">
        <authorList>
            <person name="Kuznetsova I."/>
            <person name="Sazanova A."/>
            <person name="Chirak E."/>
            <person name="Safronova V."/>
            <person name="Willems A."/>
        </authorList>
    </citation>
    <scope>NUCLEOTIDE SEQUENCE [LARGE SCALE GENOMIC DNA]</scope>
    <source>
        <strain evidence="2">STM 196</strain>
    </source>
</reference>
<dbReference type="EMBL" id="PGGO01000002">
    <property type="protein sequence ID" value="PSH70391.1"/>
    <property type="molecule type" value="Genomic_DNA"/>
</dbReference>
<keyword evidence="2" id="KW-1185">Reference proteome</keyword>
<accession>A0A2P7BVA2</accession>
<protein>
    <submittedName>
        <fullName evidence="1">Uncharacterized protein</fullName>
    </submittedName>
</protein>
<dbReference type="RefSeq" id="WP_106709867.1">
    <property type="nucleotide sequence ID" value="NZ_PGGO01000002.1"/>
</dbReference>
<name>A0A2P7BVA2_9HYPH</name>
<evidence type="ECO:0000313" key="2">
    <source>
        <dbReference type="Proteomes" id="UP000241444"/>
    </source>
</evidence>